<evidence type="ECO:0000313" key="2">
    <source>
        <dbReference type="Proteomes" id="UP000233618"/>
    </source>
</evidence>
<accession>A0A2N3I8I9</accession>
<dbReference type="Proteomes" id="UP000233618">
    <property type="component" value="Unassembled WGS sequence"/>
</dbReference>
<name>A0A2N3I8I9_9BACT</name>
<gene>
    <name evidence="1" type="ORF">BZG01_10195</name>
</gene>
<evidence type="ECO:0000313" key="1">
    <source>
        <dbReference type="EMBL" id="PKQ66641.1"/>
    </source>
</evidence>
<dbReference type="EMBL" id="MVDE01000013">
    <property type="protein sequence ID" value="PKQ66641.1"/>
    <property type="molecule type" value="Genomic_DNA"/>
</dbReference>
<proteinExistence type="predicted"/>
<keyword evidence="2" id="KW-1185">Reference proteome</keyword>
<organism evidence="1 2">
    <name type="scientific">Labilibaculum manganireducens</name>
    <dbReference type="NCBI Taxonomy" id="1940525"/>
    <lineage>
        <taxon>Bacteria</taxon>
        <taxon>Pseudomonadati</taxon>
        <taxon>Bacteroidota</taxon>
        <taxon>Bacteroidia</taxon>
        <taxon>Marinilabiliales</taxon>
        <taxon>Marinifilaceae</taxon>
        <taxon>Labilibaculum</taxon>
    </lineage>
</organism>
<dbReference type="RefSeq" id="WP_101309735.1">
    <property type="nucleotide sequence ID" value="NZ_MVDE01000013.1"/>
</dbReference>
<sequence>MDNKLYNTIQELGRSIQFAQEAAKRQCTSSSVNPQNAFQSELNYKMQQYVHNMHTYLNIDRVLGFPIQPMNYSSETRVSERGVSIRVAIHHYPPVKPMIIQAPEMILELRAIVDADGRMEYRFTNYFANPTDLKALGNHLPEGSCLIYLEDGSLSVQSFDESGMESSREFSAQNTFSSGQSMHTIAHDHGSAGDCGSSEVFGMGAAFAIEDIYNNFGHNHTTYNTTKGVAKDIFKGNGVVRSARAAKFANASKAVKFLGNIGTVVMVANSSYNIASGNSSFLDYSDATFGAVGLINAGALQWTTYGIPVVGQAVAIYSGVRLFYDLTLDMTKFYMENDINPGMQFIYFKE</sequence>
<comment type="caution">
    <text evidence="1">The sequence shown here is derived from an EMBL/GenBank/DDBJ whole genome shotgun (WGS) entry which is preliminary data.</text>
</comment>
<protein>
    <submittedName>
        <fullName evidence="1">Uncharacterized protein</fullName>
    </submittedName>
</protein>
<reference evidence="1 2" key="1">
    <citation type="journal article" date="2017" name="Front. Microbiol.">
        <title>Labilibaculum manganireducens gen. nov., sp. nov. and Labilibaculum filiforme sp. nov., Novel Bacteroidetes Isolated from Subsurface Sediments of the Baltic Sea.</title>
        <authorList>
            <person name="Vandieken V."/>
            <person name="Marshall I.P."/>
            <person name="Niemann H."/>
            <person name="Engelen B."/>
            <person name="Cypionka H."/>
        </authorList>
    </citation>
    <scope>NUCLEOTIDE SEQUENCE [LARGE SCALE GENOMIC DNA]</scope>
    <source>
        <strain evidence="1 2">59.10-2M</strain>
    </source>
</reference>
<dbReference type="AlphaFoldDB" id="A0A2N3I8I9"/>